<comment type="caution">
    <text evidence="1">The sequence shown here is derived from an EMBL/GenBank/DDBJ whole genome shotgun (WGS) entry which is preliminary data.</text>
</comment>
<sequence length="453" mass="50168">MKLTDYNTSLSGMLAAQLGLQTTRQNLTNMRTPGYVRQVVNYSAVGGSRGDTPEQRIGYGVKTVSIDRVTDEVKTRQYNEQLSQFSYHSYMYSTLSRVETVVGSPKGNSLSSLMDQFYNSFREVAKNPEQPTHYNMLVANTNKFTNQLNRLAKNFEEAELQAGEDATQHIKTFNRLADSLSETNWKIGQAGEHVPNQLLDERDKIISEMSQYANIDVSNESINPNIVSVRINGVLLVSGQDVIGDPKTQSKIGNGQNNGQNVHPLELIKNNNNTMSVKVLGTNIQLQGGTIQAALDAKKTIAGYKADLNNLMMSLKRELNGVMQKDFFVGTDAKEMRINPAFEADVSKMKISVNTANALAGVGDRQYAGGYTFKQALDQQIVQVATDTNAFEAYKTIHGDLLGGIEEEKASLEGVNMDEEMVNLMAYQKYFVANSKAITTLNEVFDSLFSIIR</sequence>
<keyword evidence="2" id="KW-1185">Reference proteome</keyword>
<protein>
    <submittedName>
        <fullName evidence="1">Flagellar hook-associated protein FlgK</fullName>
    </submittedName>
</protein>
<gene>
    <name evidence="1" type="primary">flgK</name>
    <name evidence="1" type="ORF">M3215_12560</name>
</gene>
<dbReference type="EMBL" id="JAMBOP010000013">
    <property type="protein sequence ID" value="MCM3736633.1"/>
    <property type="molecule type" value="Genomic_DNA"/>
</dbReference>
<proteinExistence type="predicted"/>
<name>A0ACC6A7F0_9BACI</name>
<evidence type="ECO:0000313" key="1">
    <source>
        <dbReference type="EMBL" id="MCM3736633.1"/>
    </source>
</evidence>
<dbReference type="Proteomes" id="UP001202289">
    <property type="component" value="Unassembled WGS sequence"/>
</dbReference>
<organism evidence="1 2">
    <name type="scientific">Bacillus cytotoxicus</name>
    <dbReference type="NCBI Taxonomy" id="580165"/>
    <lineage>
        <taxon>Bacteria</taxon>
        <taxon>Bacillati</taxon>
        <taxon>Bacillota</taxon>
        <taxon>Bacilli</taxon>
        <taxon>Bacillales</taxon>
        <taxon>Bacillaceae</taxon>
        <taxon>Bacillus</taxon>
        <taxon>Bacillus cereus group</taxon>
    </lineage>
</organism>
<accession>A0ACC6A7F0</accession>
<keyword evidence="1" id="KW-0966">Cell projection</keyword>
<reference evidence="1" key="1">
    <citation type="submission" date="2022-05" db="EMBL/GenBank/DDBJ databases">
        <title>Comparative Genomics of Spacecraft Associated Microbes.</title>
        <authorList>
            <person name="Tran M.T."/>
            <person name="Wright A."/>
            <person name="Seuylemezian A."/>
            <person name="Eisen J."/>
            <person name="Coil D."/>
        </authorList>
    </citation>
    <scope>NUCLEOTIDE SEQUENCE</scope>
    <source>
        <strain evidence="1">FAIRING 10M-2.2</strain>
    </source>
</reference>
<keyword evidence="1" id="KW-0282">Flagellum</keyword>
<keyword evidence="1" id="KW-0969">Cilium</keyword>
<evidence type="ECO:0000313" key="2">
    <source>
        <dbReference type="Proteomes" id="UP001202289"/>
    </source>
</evidence>